<proteinExistence type="predicted"/>
<name>A0A3B4GT52_9CICH</name>
<accession>A0A3B4GT52</accession>
<evidence type="ECO:0000313" key="1">
    <source>
        <dbReference type="Ensembl" id="ENSPNYP00000024663.1"/>
    </source>
</evidence>
<reference evidence="1" key="1">
    <citation type="submission" date="2023-09" db="UniProtKB">
        <authorList>
            <consortium name="Ensembl"/>
        </authorList>
    </citation>
    <scope>IDENTIFICATION</scope>
</reference>
<organism evidence="1">
    <name type="scientific">Pundamilia nyererei</name>
    <dbReference type="NCBI Taxonomy" id="303518"/>
    <lineage>
        <taxon>Eukaryota</taxon>
        <taxon>Metazoa</taxon>
        <taxon>Chordata</taxon>
        <taxon>Craniata</taxon>
        <taxon>Vertebrata</taxon>
        <taxon>Euteleostomi</taxon>
        <taxon>Actinopterygii</taxon>
        <taxon>Neopterygii</taxon>
        <taxon>Teleostei</taxon>
        <taxon>Neoteleostei</taxon>
        <taxon>Acanthomorphata</taxon>
        <taxon>Ovalentaria</taxon>
        <taxon>Cichlomorphae</taxon>
        <taxon>Cichliformes</taxon>
        <taxon>Cichlidae</taxon>
        <taxon>African cichlids</taxon>
        <taxon>Pseudocrenilabrinae</taxon>
        <taxon>Haplochromini</taxon>
        <taxon>Pundamilia</taxon>
    </lineage>
</organism>
<dbReference type="Ensembl" id="ENSPNYT00000025266.1">
    <property type="protein sequence ID" value="ENSPNYP00000024663.1"/>
    <property type="gene ID" value="ENSPNYG00000018625.1"/>
</dbReference>
<protein>
    <submittedName>
        <fullName evidence="1">Uncharacterized protein</fullName>
    </submittedName>
</protein>
<sequence>MQVSYFMWRLHNIFLSPVPQSHILIGSGIQKSTLQERYVKKAWRCEWKSLCKNILCLSKCCLWDF</sequence>
<dbReference type="AlphaFoldDB" id="A0A3B4GT52"/>